<dbReference type="GeneID" id="71986168"/>
<dbReference type="EMBL" id="CP090167">
    <property type="protein sequence ID" value="UJO18014.1"/>
    <property type="molecule type" value="Genomic_DNA"/>
</dbReference>
<dbReference type="OrthoDB" id="2586582at2759"/>
<dbReference type="Proteomes" id="UP000756132">
    <property type="component" value="Chromosome 5"/>
</dbReference>
<dbReference type="AlphaFoldDB" id="A0A9Q8P988"/>
<dbReference type="InterPro" id="IPR029058">
    <property type="entry name" value="AB_hydrolase_fold"/>
</dbReference>
<evidence type="ECO:0000313" key="3">
    <source>
        <dbReference type="EMBL" id="UJO18014.1"/>
    </source>
</evidence>
<dbReference type="SUPFAM" id="SSF53474">
    <property type="entry name" value="alpha/beta-Hydrolases"/>
    <property type="match status" value="1"/>
</dbReference>
<evidence type="ECO:0000256" key="2">
    <source>
        <dbReference type="ARBA" id="ARBA00023157"/>
    </source>
</evidence>
<reference evidence="3" key="1">
    <citation type="submission" date="2021-12" db="EMBL/GenBank/DDBJ databases">
        <authorList>
            <person name="Zaccaron A."/>
            <person name="Stergiopoulos I."/>
        </authorList>
    </citation>
    <scope>NUCLEOTIDE SEQUENCE</scope>
    <source>
        <strain evidence="3">Race5_Kim</strain>
    </source>
</reference>
<organism evidence="3 4">
    <name type="scientific">Passalora fulva</name>
    <name type="common">Tomato leaf mold</name>
    <name type="synonym">Cladosporium fulvum</name>
    <dbReference type="NCBI Taxonomy" id="5499"/>
    <lineage>
        <taxon>Eukaryota</taxon>
        <taxon>Fungi</taxon>
        <taxon>Dikarya</taxon>
        <taxon>Ascomycota</taxon>
        <taxon>Pezizomycotina</taxon>
        <taxon>Dothideomycetes</taxon>
        <taxon>Dothideomycetidae</taxon>
        <taxon>Mycosphaerellales</taxon>
        <taxon>Mycosphaerellaceae</taxon>
        <taxon>Fulvia</taxon>
    </lineage>
</organism>
<name>A0A9Q8P988_PASFU</name>
<reference evidence="3" key="2">
    <citation type="journal article" date="2022" name="Microb. Genom.">
        <title>A chromosome-scale genome assembly of the tomato pathogen Cladosporium fulvum reveals a compartmentalized genome architecture and the presence of a dispensable chromosome.</title>
        <authorList>
            <person name="Zaccaron A.Z."/>
            <person name="Chen L.H."/>
            <person name="Samaras A."/>
            <person name="Stergiopoulos I."/>
        </authorList>
    </citation>
    <scope>NUCLEOTIDE SEQUENCE</scope>
    <source>
        <strain evidence="3">Race5_Kim</strain>
    </source>
</reference>
<dbReference type="KEGG" id="ffu:CLAFUR5_06290"/>
<dbReference type="PANTHER" id="PTHR33630:SF13">
    <property type="entry name" value="ACETYLXYLAN ESTERASE"/>
    <property type="match status" value="1"/>
</dbReference>
<dbReference type="Pfam" id="PF01083">
    <property type="entry name" value="Cutinase"/>
    <property type="match status" value="2"/>
</dbReference>
<evidence type="ECO:0000313" key="4">
    <source>
        <dbReference type="Proteomes" id="UP000756132"/>
    </source>
</evidence>
<accession>A0A9Q8P988</accession>
<dbReference type="PANTHER" id="PTHR33630">
    <property type="entry name" value="CUTINASE RV1984C-RELATED-RELATED"/>
    <property type="match status" value="1"/>
</dbReference>
<dbReference type="RefSeq" id="XP_047762380.1">
    <property type="nucleotide sequence ID" value="XM_047905438.1"/>
</dbReference>
<gene>
    <name evidence="3" type="ORF">CLAFUR5_06290</name>
</gene>
<protein>
    <submittedName>
        <fullName evidence="3">Acetylxylan esterase 2</fullName>
    </submittedName>
</protein>
<keyword evidence="1" id="KW-0378">Hydrolase</keyword>
<keyword evidence="4" id="KW-1185">Reference proteome</keyword>
<dbReference type="Gene3D" id="3.40.50.1820">
    <property type="entry name" value="alpha/beta hydrolase"/>
    <property type="match status" value="2"/>
</dbReference>
<sequence>MFHIFGARETGAKPGFGLAGAFINDINNAYPSATTEAIAYPANGQANLENQTYKDSVRYGVGNATQQVAAFAKMCPDAKIVLVGYSQGSKFDARPSDQIHCGDFDDTIQLYCDADDEFCTNGTSLAIHNGYHGVYGKQALAFVKSKLG</sequence>
<dbReference type="InterPro" id="IPR000675">
    <property type="entry name" value="Cutinase/axe"/>
</dbReference>
<evidence type="ECO:0000256" key="1">
    <source>
        <dbReference type="ARBA" id="ARBA00022801"/>
    </source>
</evidence>
<proteinExistence type="predicted"/>
<dbReference type="GO" id="GO:0052689">
    <property type="term" value="F:carboxylic ester hydrolase activity"/>
    <property type="evidence" value="ECO:0007669"/>
    <property type="project" value="UniProtKB-ARBA"/>
</dbReference>
<dbReference type="SMART" id="SM01110">
    <property type="entry name" value="Cutinase"/>
    <property type="match status" value="1"/>
</dbReference>
<keyword evidence="2" id="KW-1015">Disulfide bond</keyword>